<evidence type="ECO:0000256" key="1">
    <source>
        <dbReference type="ARBA" id="ARBA00023172"/>
    </source>
</evidence>
<dbReference type="InterPro" id="IPR013762">
    <property type="entry name" value="Integrase-like_cat_sf"/>
</dbReference>
<sequence>MGKLLWGYPPSVGEVGQRILDGWAKEDRRQGSRRQPLTLDLLKRVTHVLESICYNEFECLLFRTLKSWMFFRAFRVSELLAARRHREVTWDDIAFGHGHLVVRIRSSKTDKQGFGARVVLAAYPDLEVCPIRWARELKKTARERGQGVFRHQSGEGVSPHQLLGFLRAGLRRIGQNEVQFGTHSFWIGMATEAGCRGWLDSHIMVLGRWKLGAYRRYVRKGSPGFAV</sequence>
<comment type="caution">
    <text evidence="2">The sequence shown here is derived from an EMBL/GenBank/DDBJ whole genome shotgun (WGS) entry which is preliminary data.</text>
</comment>
<dbReference type="InterPro" id="IPR011010">
    <property type="entry name" value="DNA_brk_join_enz"/>
</dbReference>
<dbReference type="AlphaFoldDB" id="A0AAV7MQ84"/>
<name>A0AAV7MQ84_PLEWA</name>
<proteinExistence type="predicted"/>
<dbReference type="GO" id="GO:0015074">
    <property type="term" value="P:DNA integration"/>
    <property type="evidence" value="ECO:0007669"/>
    <property type="project" value="InterPro"/>
</dbReference>
<dbReference type="GO" id="GO:0006310">
    <property type="term" value="P:DNA recombination"/>
    <property type="evidence" value="ECO:0007669"/>
    <property type="project" value="UniProtKB-KW"/>
</dbReference>
<evidence type="ECO:0008006" key="4">
    <source>
        <dbReference type="Google" id="ProtNLM"/>
    </source>
</evidence>
<dbReference type="Proteomes" id="UP001066276">
    <property type="component" value="Chromosome 9"/>
</dbReference>
<dbReference type="PANTHER" id="PTHR34605">
    <property type="entry name" value="PHAGE_INTEGRASE DOMAIN-CONTAINING PROTEIN"/>
    <property type="match status" value="1"/>
</dbReference>
<dbReference type="EMBL" id="JANPWB010000013">
    <property type="protein sequence ID" value="KAJ1105921.1"/>
    <property type="molecule type" value="Genomic_DNA"/>
</dbReference>
<gene>
    <name evidence="2" type="ORF">NDU88_003324</name>
</gene>
<dbReference type="SUPFAM" id="SSF56349">
    <property type="entry name" value="DNA breaking-rejoining enzymes"/>
    <property type="match status" value="1"/>
</dbReference>
<organism evidence="2 3">
    <name type="scientific">Pleurodeles waltl</name>
    <name type="common">Iberian ribbed newt</name>
    <dbReference type="NCBI Taxonomy" id="8319"/>
    <lineage>
        <taxon>Eukaryota</taxon>
        <taxon>Metazoa</taxon>
        <taxon>Chordata</taxon>
        <taxon>Craniata</taxon>
        <taxon>Vertebrata</taxon>
        <taxon>Euteleostomi</taxon>
        <taxon>Amphibia</taxon>
        <taxon>Batrachia</taxon>
        <taxon>Caudata</taxon>
        <taxon>Salamandroidea</taxon>
        <taxon>Salamandridae</taxon>
        <taxon>Pleurodelinae</taxon>
        <taxon>Pleurodeles</taxon>
    </lineage>
</organism>
<keyword evidence="1" id="KW-0233">DNA recombination</keyword>
<dbReference type="PANTHER" id="PTHR34605:SF3">
    <property type="entry name" value="P CELL-TYPE AGGLUTINATION PROTEIN MAP4-LIKE-RELATED"/>
    <property type="match status" value="1"/>
</dbReference>
<dbReference type="GO" id="GO:0003677">
    <property type="term" value="F:DNA binding"/>
    <property type="evidence" value="ECO:0007669"/>
    <property type="project" value="InterPro"/>
</dbReference>
<dbReference type="InterPro" id="IPR052925">
    <property type="entry name" value="Phage_Integrase-like_Recomb"/>
</dbReference>
<accession>A0AAV7MQ84</accession>
<protein>
    <recommendedName>
        <fullName evidence="4">Tyr recombinase domain-containing protein</fullName>
    </recommendedName>
</protein>
<evidence type="ECO:0000313" key="2">
    <source>
        <dbReference type="EMBL" id="KAJ1105921.1"/>
    </source>
</evidence>
<evidence type="ECO:0000313" key="3">
    <source>
        <dbReference type="Proteomes" id="UP001066276"/>
    </source>
</evidence>
<keyword evidence="3" id="KW-1185">Reference proteome</keyword>
<dbReference type="Gene3D" id="1.10.443.10">
    <property type="entry name" value="Intergrase catalytic core"/>
    <property type="match status" value="1"/>
</dbReference>
<reference evidence="2" key="1">
    <citation type="journal article" date="2022" name="bioRxiv">
        <title>Sequencing and chromosome-scale assembly of the giantPleurodeles waltlgenome.</title>
        <authorList>
            <person name="Brown T."/>
            <person name="Elewa A."/>
            <person name="Iarovenko S."/>
            <person name="Subramanian E."/>
            <person name="Araus A.J."/>
            <person name="Petzold A."/>
            <person name="Susuki M."/>
            <person name="Suzuki K.-i.T."/>
            <person name="Hayashi T."/>
            <person name="Toyoda A."/>
            <person name="Oliveira C."/>
            <person name="Osipova E."/>
            <person name="Leigh N.D."/>
            <person name="Simon A."/>
            <person name="Yun M.H."/>
        </authorList>
    </citation>
    <scope>NUCLEOTIDE SEQUENCE</scope>
    <source>
        <strain evidence="2">20211129_DDA</strain>
        <tissue evidence="2">Liver</tissue>
    </source>
</reference>